<comment type="caution">
    <text evidence="3">The sequence shown here is derived from an EMBL/GenBank/DDBJ whole genome shotgun (WGS) entry which is preliminary data.</text>
</comment>
<dbReference type="EMBL" id="SDMQ01000014">
    <property type="protein sequence ID" value="TBT83085.1"/>
    <property type="molecule type" value="Genomic_DNA"/>
</dbReference>
<gene>
    <name evidence="3" type="ORF">ET989_12330</name>
</gene>
<dbReference type="RefSeq" id="WP_131169429.1">
    <property type="nucleotide sequence ID" value="NZ_SDMQ01000014.1"/>
</dbReference>
<proteinExistence type="predicted"/>
<name>A0A4Q9KBC9_9ACTN</name>
<dbReference type="Proteomes" id="UP000292373">
    <property type="component" value="Unassembled WGS sequence"/>
</dbReference>
<feature type="domain" description="TY-Chap N-terminal" evidence="2">
    <location>
        <begin position="23"/>
        <end position="133"/>
    </location>
</feature>
<dbReference type="OrthoDB" id="4772408at2"/>
<dbReference type="InterPro" id="IPR054343">
    <property type="entry name" value="TY-Chap_M"/>
</dbReference>
<dbReference type="Gene3D" id="3.30.1460.10">
    <property type="match status" value="1"/>
</dbReference>
<organism evidence="3 4">
    <name type="scientific">Propioniciclava sinopodophylli</name>
    <dbReference type="NCBI Taxonomy" id="1837344"/>
    <lineage>
        <taxon>Bacteria</taxon>
        <taxon>Bacillati</taxon>
        <taxon>Actinomycetota</taxon>
        <taxon>Actinomycetes</taxon>
        <taxon>Propionibacteriales</taxon>
        <taxon>Propionibacteriaceae</taxon>
        <taxon>Propioniciclava</taxon>
    </lineage>
</organism>
<evidence type="ECO:0000313" key="4">
    <source>
        <dbReference type="Proteomes" id="UP000292373"/>
    </source>
</evidence>
<protein>
    <recommendedName>
        <fullName evidence="5">YbjN domain-containing protein</fullName>
    </recommendedName>
</protein>
<dbReference type="AlphaFoldDB" id="A0A4Q9KBC9"/>
<sequence length="309" mass="33068">MSDDPRLTSDVSDFDFDRSAQESWRRFGERLAEVLSVMDAGATLAIGSLAEAGEGAPHVRFHCADGGALTAHATTAGLGDEAGAALAASGWTPAPKEAGTWTRRGTQEEAEELAMAASDALRDVHGVQHPALLAPDQLADILTPAPTEGQRAGQALAHEPQRTEPILAASAEELDAALQRELTLMLGFEPLRDDAGDLALRVGSTMVLVRAAPDAQEVLVFSPLVHDVEGRSRAMEVLSDLNTDSRWVRFQLIRDRVYVSMSVPADPLIPAHLHRAFQVVSLVSDSIDDALAQKLRGRTTFEGEEQDPA</sequence>
<evidence type="ECO:0000313" key="3">
    <source>
        <dbReference type="EMBL" id="TBT83085.1"/>
    </source>
</evidence>
<dbReference type="InterPro" id="IPR054344">
    <property type="entry name" value="TY-Chap_N"/>
</dbReference>
<evidence type="ECO:0008006" key="5">
    <source>
        <dbReference type="Google" id="ProtNLM"/>
    </source>
</evidence>
<keyword evidence="4" id="KW-1185">Reference proteome</keyword>
<dbReference type="SUPFAM" id="SSF69635">
    <property type="entry name" value="Type III secretory system chaperone-like"/>
    <property type="match status" value="1"/>
</dbReference>
<reference evidence="3 4" key="1">
    <citation type="submission" date="2019-01" db="EMBL/GenBank/DDBJ databases">
        <title>Lactibacter flavus gen. nov., sp. nov., a novel bacterium of the family Propionibacteriaceae isolated from raw milk and dairy products.</title>
        <authorList>
            <person name="Huptas C."/>
            <person name="Wenning M."/>
            <person name="Breitenwieser F."/>
            <person name="Doll E."/>
            <person name="Von Neubeck M."/>
            <person name="Busse H.-J."/>
            <person name="Scherer S."/>
        </authorList>
    </citation>
    <scope>NUCLEOTIDE SEQUENCE [LARGE SCALE GENOMIC DNA]</scope>
    <source>
        <strain evidence="3 4">KCTC 33808</strain>
    </source>
</reference>
<feature type="domain" description="TY-Chap central" evidence="1">
    <location>
        <begin position="172"/>
        <end position="302"/>
    </location>
</feature>
<evidence type="ECO:0000259" key="1">
    <source>
        <dbReference type="Pfam" id="PF22551"/>
    </source>
</evidence>
<accession>A0A4Q9KBC9</accession>
<dbReference type="Pfam" id="PF22552">
    <property type="entry name" value="TY-Chap3"/>
    <property type="match status" value="1"/>
</dbReference>
<evidence type="ECO:0000259" key="2">
    <source>
        <dbReference type="Pfam" id="PF22552"/>
    </source>
</evidence>
<dbReference type="Pfam" id="PF22551">
    <property type="entry name" value="TY-Chap1"/>
    <property type="match status" value="1"/>
</dbReference>